<protein>
    <submittedName>
        <fullName evidence="2">Uncharacterized protein</fullName>
    </submittedName>
</protein>
<accession>A0ABN9Y6R2</accession>
<dbReference type="EMBL" id="CAUYUJ010021771">
    <property type="protein sequence ID" value="CAK0906925.1"/>
    <property type="molecule type" value="Genomic_DNA"/>
</dbReference>
<evidence type="ECO:0000256" key="1">
    <source>
        <dbReference type="SAM" id="MobiDB-lite"/>
    </source>
</evidence>
<sequence>MLSTTATAAKREKGQTCKSKHLHMNAQDRYIPPPRAAAWSTRCDDKFGLKVMRAKLKREEEEEEEEEDVSPKPFGETLQTPPGCPAKSALARGRPSVPQDHRPWPGKSRAQAWYSHRPIFRDSTREELYRIKNDQSRMRA</sequence>
<gene>
    <name evidence="2" type="ORF">PCOR1329_LOCUS82092</name>
</gene>
<proteinExistence type="predicted"/>
<feature type="region of interest" description="Disordered" evidence="1">
    <location>
        <begin position="56"/>
        <end position="110"/>
    </location>
</feature>
<name>A0ABN9Y6R2_9DINO</name>
<dbReference type="Proteomes" id="UP001189429">
    <property type="component" value="Unassembled WGS sequence"/>
</dbReference>
<organism evidence="2 3">
    <name type="scientific">Prorocentrum cordatum</name>
    <dbReference type="NCBI Taxonomy" id="2364126"/>
    <lineage>
        <taxon>Eukaryota</taxon>
        <taxon>Sar</taxon>
        <taxon>Alveolata</taxon>
        <taxon>Dinophyceae</taxon>
        <taxon>Prorocentrales</taxon>
        <taxon>Prorocentraceae</taxon>
        <taxon>Prorocentrum</taxon>
    </lineage>
</organism>
<evidence type="ECO:0000313" key="2">
    <source>
        <dbReference type="EMBL" id="CAK0906925.1"/>
    </source>
</evidence>
<evidence type="ECO:0000313" key="3">
    <source>
        <dbReference type="Proteomes" id="UP001189429"/>
    </source>
</evidence>
<comment type="caution">
    <text evidence="2">The sequence shown here is derived from an EMBL/GenBank/DDBJ whole genome shotgun (WGS) entry which is preliminary data.</text>
</comment>
<keyword evidence="3" id="KW-1185">Reference proteome</keyword>
<feature type="region of interest" description="Disordered" evidence="1">
    <location>
        <begin position="1"/>
        <end position="29"/>
    </location>
</feature>
<reference evidence="2" key="1">
    <citation type="submission" date="2023-10" db="EMBL/GenBank/DDBJ databases">
        <authorList>
            <person name="Chen Y."/>
            <person name="Shah S."/>
            <person name="Dougan E. K."/>
            <person name="Thang M."/>
            <person name="Chan C."/>
        </authorList>
    </citation>
    <scope>NUCLEOTIDE SEQUENCE [LARGE SCALE GENOMIC DNA]</scope>
</reference>